<feature type="compositionally biased region" description="Acidic residues" evidence="1">
    <location>
        <begin position="301"/>
        <end position="310"/>
    </location>
</feature>
<evidence type="ECO:0000259" key="3">
    <source>
        <dbReference type="Pfam" id="PF08237"/>
    </source>
</evidence>
<name>A0A839QHC0_MYCIR</name>
<evidence type="ECO:0000256" key="1">
    <source>
        <dbReference type="SAM" id="MobiDB-lite"/>
    </source>
</evidence>
<feature type="domain" description="PE-PPE" evidence="3">
    <location>
        <begin position="75"/>
        <end position="253"/>
    </location>
</feature>
<sequence length="399" mass="41963">MRRKALAVAAAAAVPLIAIPAGGMPGASAEPFNYFPTEPTRVLTLSLLPGGNDDDLSGVMCQTPRTCQNVPYSRASSSAAVSTLNKALRDGTTGKQIVFAYSQGARVVGRWILENEGAEGAPTAQDLSFVLMGNPARKYGGSDRDWETTFPESDYHVIDVSQQYDMASDFPDNPFNLLALLNANAGFFITHQNYETVDIYDEANYVWTEGNITYVFVPTENLPLLEPLRWLGLSALADALNTPLKEIIEKAYDRSYLPAAPGLPTTPAPEPEEPQEELGAQDPTVQSVSYAGASSQKSSPIDDETVEEAGGDAPVDAGDATDASGDTGSAVDEGGSTDTPDVVDEADLDTGEADLDTGESVDETTDDTAAAGDEDSAQNEDAAQTEDSAPSDGGDSGDE</sequence>
<dbReference type="RefSeq" id="WP_311736209.1">
    <property type="nucleotide sequence ID" value="NZ_JACHVU010000011.1"/>
</dbReference>
<dbReference type="InterPro" id="IPR013228">
    <property type="entry name" value="PE-PPE_C"/>
</dbReference>
<evidence type="ECO:0000313" key="4">
    <source>
        <dbReference type="EMBL" id="MBB2992622.1"/>
    </source>
</evidence>
<dbReference type="InterPro" id="IPR029058">
    <property type="entry name" value="AB_hydrolase_fold"/>
</dbReference>
<gene>
    <name evidence="4" type="ORF">FHR72_004126</name>
</gene>
<evidence type="ECO:0000256" key="2">
    <source>
        <dbReference type="SAM" id="SignalP"/>
    </source>
</evidence>
<dbReference type="Gene3D" id="3.40.50.1820">
    <property type="entry name" value="alpha/beta hydrolase"/>
    <property type="match status" value="1"/>
</dbReference>
<keyword evidence="5" id="KW-1185">Reference proteome</keyword>
<proteinExistence type="predicted"/>
<dbReference type="Pfam" id="PF08237">
    <property type="entry name" value="PE-PPE"/>
    <property type="match status" value="1"/>
</dbReference>
<accession>A0A839QHC0</accession>
<feature type="compositionally biased region" description="Polar residues" evidence="1">
    <location>
        <begin position="283"/>
        <end position="299"/>
    </location>
</feature>
<dbReference type="Proteomes" id="UP000550501">
    <property type="component" value="Unassembled WGS sequence"/>
</dbReference>
<feature type="signal peptide" evidence="2">
    <location>
        <begin position="1"/>
        <end position="20"/>
    </location>
</feature>
<comment type="caution">
    <text evidence="4">The sequence shown here is derived from an EMBL/GenBank/DDBJ whole genome shotgun (WGS) entry which is preliminary data.</text>
</comment>
<protein>
    <recommendedName>
        <fullName evidence="3">PE-PPE domain-containing protein</fullName>
    </recommendedName>
</protein>
<feature type="region of interest" description="Disordered" evidence="1">
    <location>
        <begin position="258"/>
        <end position="399"/>
    </location>
</feature>
<evidence type="ECO:0000313" key="5">
    <source>
        <dbReference type="Proteomes" id="UP000550501"/>
    </source>
</evidence>
<feature type="chain" id="PRO_5039216540" description="PE-PPE domain-containing protein" evidence="2">
    <location>
        <begin position="21"/>
        <end position="399"/>
    </location>
</feature>
<feature type="compositionally biased region" description="Low complexity" evidence="1">
    <location>
        <begin position="311"/>
        <end position="330"/>
    </location>
</feature>
<dbReference type="AlphaFoldDB" id="A0A839QHC0"/>
<dbReference type="EMBL" id="JACHVU010000011">
    <property type="protein sequence ID" value="MBB2992622.1"/>
    <property type="molecule type" value="Genomic_DNA"/>
</dbReference>
<feature type="compositionally biased region" description="Acidic residues" evidence="1">
    <location>
        <begin position="341"/>
        <end position="378"/>
    </location>
</feature>
<reference evidence="4 5" key="1">
    <citation type="submission" date="2020-08" db="EMBL/GenBank/DDBJ databases">
        <title>The Agave Microbiome: Exploring the role of microbial communities in plant adaptations to desert environments.</title>
        <authorList>
            <person name="Partida-Martinez L.P."/>
        </authorList>
    </citation>
    <scope>NUCLEOTIDE SEQUENCE [LARGE SCALE GENOMIC DNA]</scope>
    <source>
        <strain evidence="4 5">AT2.18</strain>
    </source>
</reference>
<keyword evidence="2" id="KW-0732">Signal</keyword>
<organism evidence="4 5">
    <name type="scientific">Mycolicibacterium iranicum</name>
    <name type="common">Mycobacterium iranicum</name>
    <dbReference type="NCBI Taxonomy" id="912594"/>
    <lineage>
        <taxon>Bacteria</taxon>
        <taxon>Bacillati</taxon>
        <taxon>Actinomycetota</taxon>
        <taxon>Actinomycetes</taxon>
        <taxon>Mycobacteriales</taxon>
        <taxon>Mycobacteriaceae</taxon>
        <taxon>Mycolicibacterium</taxon>
    </lineage>
</organism>